<evidence type="ECO:0000313" key="5">
    <source>
        <dbReference type="Proteomes" id="UP000285908"/>
    </source>
</evidence>
<dbReference type="OrthoDB" id="9803968at2"/>
<feature type="region of interest" description="Disordered" evidence="2">
    <location>
        <begin position="1"/>
        <end position="76"/>
    </location>
</feature>
<dbReference type="Gene3D" id="3.40.50.12780">
    <property type="entry name" value="N-terminal domain of ligase-like"/>
    <property type="match status" value="1"/>
</dbReference>
<dbReference type="GO" id="GO:0031956">
    <property type="term" value="F:medium-chain fatty acid-CoA ligase activity"/>
    <property type="evidence" value="ECO:0007669"/>
    <property type="project" value="TreeGrafter"/>
</dbReference>
<sequence length="535" mass="55800">MGRLEPRRGARRLRCGGRWAIQGRQPGPGPRGADPRAESVTCRRRADSDPRGRPHPSMTGRPPCMRGGCRGRPRPRPLVVRLRPRAARRVPARTTRNIPAGSGLSPVPGRRGAMARTAGRDGRTRIMANPLYDMLLARGEGSDAPFLIQSGPQPGGDPISHGAFHDLTGAMANALTELGLVPGDRMVTALPTSALYLGLVYGAVRAGVVVVPLDPAGDAAMAARVIADCTPALVVTEAGGGDDDSAPEAGAGAREAAAAAGVRCERLGPGGRLGAAATATGAAAAQEPMDREPDDPVALFYAPDGPLRGVIATQMNLLSTALTLSDLWRLWDSDVVLHALPGWARDGAFAAPGTMLEVGGAMILVPADDPEATMQALPQATVMMGRADPYARLIGTPGFAVQEGDGPRVFIACWDRVAEPDLAAFHDRTGQRILQAYGIAEAGIVASPPGEGERRAGSVGFPLPDVELRITDPADGKPLPDGETGVVELRGPNVFPGYWAQPEATAEVLRADGFLVTGDLGRIDEDGYVQIVGRV</sequence>
<feature type="compositionally biased region" description="Low complexity" evidence="2">
    <location>
        <begin position="16"/>
        <end position="25"/>
    </location>
</feature>
<evidence type="ECO:0000259" key="3">
    <source>
        <dbReference type="Pfam" id="PF00501"/>
    </source>
</evidence>
<dbReference type="EMBL" id="RQXX01000002">
    <property type="protein sequence ID" value="RVV98599.1"/>
    <property type="molecule type" value="Genomic_DNA"/>
</dbReference>
<comment type="similarity">
    <text evidence="1">Belongs to the ATP-dependent AMP-binding enzyme family.</text>
</comment>
<organism evidence="4 5">
    <name type="scientific">Mesobaculum littorinae</name>
    <dbReference type="NCBI Taxonomy" id="2486419"/>
    <lineage>
        <taxon>Bacteria</taxon>
        <taxon>Pseudomonadati</taxon>
        <taxon>Pseudomonadota</taxon>
        <taxon>Alphaproteobacteria</taxon>
        <taxon>Rhodobacterales</taxon>
        <taxon>Roseobacteraceae</taxon>
        <taxon>Mesobaculum</taxon>
    </lineage>
</organism>
<comment type="caution">
    <text evidence="4">The sequence shown here is derived from an EMBL/GenBank/DDBJ whole genome shotgun (WGS) entry which is preliminary data.</text>
</comment>
<feature type="domain" description="AMP-dependent synthetase/ligase" evidence="3">
    <location>
        <begin position="143"/>
        <end position="499"/>
    </location>
</feature>
<protein>
    <submittedName>
        <fullName evidence="4">Malonyl-CoA synthase</fullName>
    </submittedName>
</protein>
<dbReference type="GO" id="GO:0006631">
    <property type="term" value="P:fatty acid metabolic process"/>
    <property type="evidence" value="ECO:0007669"/>
    <property type="project" value="TreeGrafter"/>
</dbReference>
<feature type="region of interest" description="Disordered" evidence="2">
    <location>
        <begin position="96"/>
        <end position="118"/>
    </location>
</feature>
<proteinExistence type="inferred from homology"/>
<evidence type="ECO:0000256" key="1">
    <source>
        <dbReference type="ARBA" id="ARBA00006432"/>
    </source>
</evidence>
<reference evidence="4 5" key="1">
    <citation type="submission" date="2018-11" db="EMBL/GenBank/DDBJ databases">
        <title>Mesobaculum littorinae gen. nov., sp. nov., isolated from Littorina scabra that represents a novel genus of the order Rhodobacteraceae.</title>
        <authorList>
            <person name="Li F."/>
        </authorList>
    </citation>
    <scope>NUCLEOTIDE SEQUENCE [LARGE SCALE GENOMIC DNA]</scope>
    <source>
        <strain evidence="4 5">M0103</strain>
    </source>
</reference>
<dbReference type="SUPFAM" id="SSF56801">
    <property type="entry name" value="Acetyl-CoA synthetase-like"/>
    <property type="match status" value="1"/>
</dbReference>
<dbReference type="PANTHER" id="PTHR43201:SF8">
    <property type="entry name" value="ACYL-COA SYNTHETASE FAMILY MEMBER 3"/>
    <property type="match status" value="1"/>
</dbReference>
<dbReference type="AlphaFoldDB" id="A0A438AIS9"/>
<dbReference type="PANTHER" id="PTHR43201">
    <property type="entry name" value="ACYL-COA SYNTHETASE"/>
    <property type="match status" value="1"/>
</dbReference>
<accession>A0A438AIS9</accession>
<name>A0A438AIS9_9RHOB</name>
<dbReference type="InterPro" id="IPR042099">
    <property type="entry name" value="ANL_N_sf"/>
</dbReference>
<dbReference type="InterPro" id="IPR000873">
    <property type="entry name" value="AMP-dep_synth/lig_dom"/>
</dbReference>
<dbReference type="Pfam" id="PF00501">
    <property type="entry name" value="AMP-binding"/>
    <property type="match status" value="1"/>
</dbReference>
<evidence type="ECO:0000256" key="2">
    <source>
        <dbReference type="SAM" id="MobiDB-lite"/>
    </source>
</evidence>
<evidence type="ECO:0000313" key="4">
    <source>
        <dbReference type="EMBL" id="RVV98599.1"/>
    </source>
</evidence>
<dbReference type="Proteomes" id="UP000285908">
    <property type="component" value="Unassembled WGS sequence"/>
</dbReference>
<keyword evidence="5" id="KW-1185">Reference proteome</keyword>
<gene>
    <name evidence="4" type="ORF">EKE94_06700</name>
</gene>